<dbReference type="AlphaFoldDB" id="A0A448WH03"/>
<accession>A0A448WH03</accession>
<sequence length="296" mass="32228">MIHNLLNVTSSFEQPNSLAALFSNSTTSSLLGPSRHADSEIAIPAVTTTTSTALASHFMASELESVPPSFGRPLGPFSTDETRFPVMPRSLSREEQQQQFHNEKHVDVVDVISGSSSRAAWPSSGMLPVWQTVDSADHFQFGDRTIHMNTGREEINEVITNAEEGRGAQTDNDTQPYECGDEGEDLVFLLPELSHSAPIGSTALEFGNFETLDPSSSTVKPSTGITSNLLMTDGLYQHSGNGLTEQQESSRLIQRTEAPVGRLAGAHLPGPNNPGFQLRVRFDFVCVSRIDNLIDW</sequence>
<organism evidence="1 2">
    <name type="scientific">Protopolystoma xenopodis</name>
    <dbReference type="NCBI Taxonomy" id="117903"/>
    <lineage>
        <taxon>Eukaryota</taxon>
        <taxon>Metazoa</taxon>
        <taxon>Spiralia</taxon>
        <taxon>Lophotrochozoa</taxon>
        <taxon>Platyhelminthes</taxon>
        <taxon>Monogenea</taxon>
        <taxon>Polyopisthocotylea</taxon>
        <taxon>Polystomatidea</taxon>
        <taxon>Polystomatidae</taxon>
        <taxon>Protopolystoma</taxon>
    </lineage>
</organism>
<proteinExistence type="predicted"/>
<evidence type="ECO:0000313" key="1">
    <source>
        <dbReference type="EMBL" id="VEL11419.1"/>
    </source>
</evidence>
<dbReference type="EMBL" id="CAAALY010011743">
    <property type="protein sequence ID" value="VEL11419.1"/>
    <property type="molecule type" value="Genomic_DNA"/>
</dbReference>
<reference evidence="1" key="1">
    <citation type="submission" date="2018-11" db="EMBL/GenBank/DDBJ databases">
        <authorList>
            <consortium name="Pathogen Informatics"/>
        </authorList>
    </citation>
    <scope>NUCLEOTIDE SEQUENCE</scope>
</reference>
<keyword evidence="2" id="KW-1185">Reference proteome</keyword>
<gene>
    <name evidence="1" type="ORF">PXEA_LOCUS4859</name>
</gene>
<protein>
    <submittedName>
        <fullName evidence="1">Uncharacterized protein</fullName>
    </submittedName>
</protein>
<name>A0A448WH03_9PLAT</name>
<comment type="caution">
    <text evidence="1">The sequence shown here is derived from an EMBL/GenBank/DDBJ whole genome shotgun (WGS) entry which is preliminary data.</text>
</comment>
<evidence type="ECO:0000313" key="2">
    <source>
        <dbReference type="Proteomes" id="UP000784294"/>
    </source>
</evidence>
<dbReference type="Proteomes" id="UP000784294">
    <property type="component" value="Unassembled WGS sequence"/>
</dbReference>